<evidence type="ECO:0000256" key="1">
    <source>
        <dbReference type="ARBA" id="ARBA00022857"/>
    </source>
</evidence>
<dbReference type="Pfam" id="PF13460">
    <property type="entry name" value="NAD_binding_10"/>
    <property type="match status" value="1"/>
</dbReference>
<dbReference type="EMBL" id="FOQH01000001">
    <property type="protein sequence ID" value="SFH64130.1"/>
    <property type="molecule type" value="Genomic_DNA"/>
</dbReference>
<keyword evidence="1" id="KW-0521">NADP</keyword>
<gene>
    <name evidence="3" type="ORF">SAMN05216258_101240</name>
</gene>
<dbReference type="Gene3D" id="3.40.50.720">
    <property type="entry name" value="NAD(P)-binding Rossmann-like Domain"/>
    <property type="match status" value="1"/>
</dbReference>
<dbReference type="PANTHER" id="PTHR42748:SF3">
    <property type="entry name" value="BLL4366 PROTEIN"/>
    <property type="match status" value="1"/>
</dbReference>
<dbReference type="AlphaFoldDB" id="A0A1I3BPN4"/>
<keyword evidence="4" id="KW-1185">Reference proteome</keyword>
<evidence type="ECO:0000313" key="3">
    <source>
        <dbReference type="EMBL" id="SFH64130.1"/>
    </source>
</evidence>
<accession>A0A1I3BPN4</accession>
<feature type="domain" description="NAD(P)-binding" evidence="2">
    <location>
        <begin position="46"/>
        <end position="183"/>
    </location>
</feature>
<protein>
    <submittedName>
        <fullName evidence="3">Uncharacterized conserved protein YbjT, contains NAD(P)-binding and DUF2867 domains</fullName>
    </submittedName>
</protein>
<sequence length="262" mass="27285">MQRSEKPGAGRIVVVGGTGLIGVRVTARLRAMGREAVAVSPATGVDAYAGAGLDDALAGAEAVIDLVNAPSWEPAAVLDFFRTASRNLAAAGRRAGLRHHLALSIVGVDRMPDNAYFLGKLAQEQGLREGGLPWTVVRSTQFMEFLTAIADGAETGGEVRAPVGQLQPIAAEDVAEAVATAALSPPAMGVIEIAGPERAPLDAMLRRRLAAAGDLRPVLSDPDARYFGGRVEALSLVPLGEARLGRLDLDAWLQRQALAKSA</sequence>
<name>A0A1I3BPN4_9RHOB</name>
<dbReference type="RefSeq" id="WP_092857019.1">
    <property type="nucleotide sequence ID" value="NZ_FOQH01000001.1"/>
</dbReference>
<evidence type="ECO:0000259" key="2">
    <source>
        <dbReference type="Pfam" id="PF13460"/>
    </source>
</evidence>
<organism evidence="3 4">
    <name type="scientific">Albimonas pacifica</name>
    <dbReference type="NCBI Taxonomy" id="1114924"/>
    <lineage>
        <taxon>Bacteria</taxon>
        <taxon>Pseudomonadati</taxon>
        <taxon>Pseudomonadota</taxon>
        <taxon>Alphaproteobacteria</taxon>
        <taxon>Rhodobacterales</taxon>
        <taxon>Paracoccaceae</taxon>
        <taxon>Albimonas</taxon>
    </lineage>
</organism>
<dbReference type="InterPro" id="IPR051164">
    <property type="entry name" value="NmrA-like_oxidored"/>
</dbReference>
<dbReference type="STRING" id="1114924.SAMN05216258_101240"/>
<evidence type="ECO:0000313" key="4">
    <source>
        <dbReference type="Proteomes" id="UP000199377"/>
    </source>
</evidence>
<dbReference type="InterPro" id="IPR036291">
    <property type="entry name" value="NAD(P)-bd_dom_sf"/>
</dbReference>
<reference evidence="3 4" key="1">
    <citation type="submission" date="2016-10" db="EMBL/GenBank/DDBJ databases">
        <authorList>
            <person name="de Groot N.N."/>
        </authorList>
    </citation>
    <scope>NUCLEOTIDE SEQUENCE [LARGE SCALE GENOMIC DNA]</scope>
    <source>
        <strain evidence="3 4">CGMCC 1.11030</strain>
    </source>
</reference>
<proteinExistence type="predicted"/>
<dbReference type="InterPro" id="IPR016040">
    <property type="entry name" value="NAD(P)-bd_dom"/>
</dbReference>
<dbReference type="SUPFAM" id="SSF51735">
    <property type="entry name" value="NAD(P)-binding Rossmann-fold domains"/>
    <property type="match status" value="1"/>
</dbReference>
<dbReference type="PANTHER" id="PTHR42748">
    <property type="entry name" value="NITROGEN METABOLITE REPRESSION PROTEIN NMRA FAMILY MEMBER"/>
    <property type="match status" value="1"/>
</dbReference>
<dbReference type="Proteomes" id="UP000199377">
    <property type="component" value="Unassembled WGS sequence"/>
</dbReference>
<dbReference type="OrthoDB" id="7836994at2"/>